<reference evidence="2 3" key="1">
    <citation type="submission" date="2016-05" db="EMBL/GenBank/DDBJ databases">
        <title>Complete genome sequence of Rathayibacter tritici NCPPB 1953.</title>
        <authorList>
            <person name="Park J."/>
            <person name="Lee H.-H."/>
            <person name="Lee S.-W."/>
            <person name="Seo Y.-S."/>
        </authorList>
    </citation>
    <scope>NUCLEOTIDE SEQUENCE [LARGE SCALE GENOMIC DNA]</scope>
    <source>
        <strain evidence="2 3">NCPPB 1953</strain>
    </source>
</reference>
<gene>
    <name evidence="2" type="ORF">A6122_0435</name>
</gene>
<organism evidence="2 3">
    <name type="scientific">Rathayibacter tritici</name>
    <dbReference type="NCBI Taxonomy" id="33888"/>
    <lineage>
        <taxon>Bacteria</taxon>
        <taxon>Bacillati</taxon>
        <taxon>Actinomycetota</taxon>
        <taxon>Actinomycetes</taxon>
        <taxon>Micrococcales</taxon>
        <taxon>Microbacteriaceae</taxon>
        <taxon>Rathayibacter</taxon>
    </lineage>
</organism>
<accession>A0A169BTJ4</accession>
<evidence type="ECO:0000256" key="1">
    <source>
        <dbReference type="SAM" id="MobiDB-lite"/>
    </source>
</evidence>
<sequence length="91" mass="9439">MTVRVTGPTLWPNVYGEGGPVLRASFHTGAVEDQYLIDAVMPCAPGDFESLLLEDNAQRAAGVVLPGDEGIAPQPRLGQPTSTPTAPPPTG</sequence>
<name>A0A169BTJ4_9MICO</name>
<dbReference type="KEGG" id="rtn:A6122_0435"/>
<evidence type="ECO:0000313" key="3">
    <source>
        <dbReference type="Proteomes" id="UP000077071"/>
    </source>
</evidence>
<dbReference type="PATRIC" id="fig|33888.3.peg.490"/>
<protein>
    <submittedName>
        <fullName evidence="2">Uncharacterized protein</fullName>
    </submittedName>
</protein>
<dbReference type="Proteomes" id="UP000077071">
    <property type="component" value="Chromosome"/>
</dbReference>
<dbReference type="EMBL" id="CP015515">
    <property type="protein sequence ID" value="AND15595.1"/>
    <property type="molecule type" value="Genomic_DNA"/>
</dbReference>
<feature type="region of interest" description="Disordered" evidence="1">
    <location>
        <begin position="66"/>
        <end position="91"/>
    </location>
</feature>
<keyword evidence="3" id="KW-1185">Reference proteome</keyword>
<dbReference type="AlphaFoldDB" id="A0A169BTJ4"/>
<evidence type="ECO:0000313" key="2">
    <source>
        <dbReference type="EMBL" id="AND15595.1"/>
    </source>
</evidence>
<proteinExistence type="predicted"/>